<dbReference type="InterPro" id="IPR036872">
    <property type="entry name" value="CH_dom_sf"/>
</dbReference>
<evidence type="ECO:0000256" key="6">
    <source>
        <dbReference type="ARBA" id="ARBA00023203"/>
    </source>
</evidence>
<dbReference type="Proteomes" id="UP000694844">
    <property type="component" value="Chromosome 9"/>
</dbReference>
<feature type="coiled-coil region" evidence="8">
    <location>
        <begin position="1080"/>
        <end position="1111"/>
    </location>
</feature>
<evidence type="ECO:0000313" key="12">
    <source>
        <dbReference type="Proteomes" id="UP000694844"/>
    </source>
</evidence>
<dbReference type="Pfam" id="PF00307">
    <property type="entry name" value="CH"/>
    <property type="match status" value="2"/>
</dbReference>
<evidence type="ECO:0000256" key="9">
    <source>
        <dbReference type="SAM" id="MobiDB-lite"/>
    </source>
</evidence>
<keyword evidence="4" id="KW-1133">Transmembrane helix</keyword>
<keyword evidence="8" id="KW-0175">Coiled coil</keyword>
<reference evidence="13 14" key="1">
    <citation type="submission" date="2025-04" db="UniProtKB">
        <authorList>
            <consortium name="RefSeq"/>
        </authorList>
    </citation>
    <scope>IDENTIFICATION</scope>
    <source>
        <tissue evidence="13 14">Whole sample</tissue>
    </source>
</reference>
<feature type="region of interest" description="Disordered" evidence="9">
    <location>
        <begin position="904"/>
        <end position="929"/>
    </location>
</feature>
<dbReference type="GO" id="GO:0034993">
    <property type="term" value="C:meiotic nuclear membrane microtubule tethering complex"/>
    <property type="evidence" value="ECO:0007669"/>
    <property type="project" value="TreeGrafter"/>
</dbReference>
<dbReference type="KEGG" id="cvn:111114832"/>
<evidence type="ECO:0000313" key="13">
    <source>
        <dbReference type="RefSeq" id="XP_022309032.1"/>
    </source>
</evidence>
<evidence type="ECO:0000256" key="5">
    <source>
        <dbReference type="ARBA" id="ARBA00023136"/>
    </source>
</evidence>
<dbReference type="SUPFAM" id="SSF47576">
    <property type="entry name" value="Calponin-homology domain, CH-domain"/>
    <property type="match status" value="1"/>
</dbReference>
<dbReference type="InterPro" id="IPR000315">
    <property type="entry name" value="Znf_B-box"/>
</dbReference>
<dbReference type="OrthoDB" id="18853at2759"/>
<feature type="domain" description="Calponin-homology (CH)" evidence="10">
    <location>
        <begin position="18"/>
        <end position="121"/>
    </location>
</feature>
<keyword evidence="2" id="KW-0812">Transmembrane</keyword>
<evidence type="ECO:0000259" key="11">
    <source>
        <dbReference type="PROSITE" id="PS50119"/>
    </source>
</evidence>
<dbReference type="RefSeq" id="XP_022309032.1">
    <property type="nucleotide sequence ID" value="XM_022453324.1"/>
</dbReference>
<dbReference type="Gene3D" id="3.30.160.60">
    <property type="entry name" value="Classic Zinc Finger"/>
    <property type="match status" value="1"/>
</dbReference>
<feature type="compositionally biased region" description="Basic and acidic residues" evidence="9">
    <location>
        <begin position="912"/>
        <end position="928"/>
    </location>
</feature>
<evidence type="ECO:0000256" key="1">
    <source>
        <dbReference type="ARBA" id="ARBA00004370"/>
    </source>
</evidence>
<dbReference type="PANTHER" id="PTHR47535">
    <property type="entry name" value="MUSCLE-SPECIFIC PROTEIN 300 KDA, ISOFORM G"/>
    <property type="match status" value="1"/>
</dbReference>
<dbReference type="GO" id="GO:0008270">
    <property type="term" value="F:zinc ion binding"/>
    <property type="evidence" value="ECO:0007669"/>
    <property type="project" value="UniProtKB-KW"/>
</dbReference>
<dbReference type="SMART" id="SM00033">
    <property type="entry name" value="CH"/>
    <property type="match status" value="2"/>
</dbReference>
<keyword evidence="12" id="KW-1185">Reference proteome</keyword>
<name>A0A8B8C063_CRAVI</name>
<feature type="domain" description="Calponin-homology (CH)" evidence="10">
    <location>
        <begin position="145"/>
        <end position="250"/>
    </location>
</feature>
<dbReference type="RefSeq" id="XP_022309033.1">
    <property type="nucleotide sequence ID" value="XM_022453325.1"/>
</dbReference>
<dbReference type="GO" id="GO:0007097">
    <property type="term" value="P:nuclear migration"/>
    <property type="evidence" value="ECO:0007669"/>
    <property type="project" value="TreeGrafter"/>
</dbReference>
<evidence type="ECO:0000256" key="3">
    <source>
        <dbReference type="ARBA" id="ARBA00022737"/>
    </source>
</evidence>
<dbReference type="PANTHER" id="PTHR47535:SF1">
    <property type="entry name" value="NESPRIN-1"/>
    <property type="match status" value="1"/>
</dbReference>
<feature type="domain" description="B box-type" evidence="11">
    <location>
        <begin position="1013"/>
        <end position="1058"/>
    </location>
</feature>
<dbReference type="InterPro" id="IPR001589">
    <property type="entry name" value="Actinin_actin-bd_CS"/>
</dbReference>
<dbReference type="GO" id="GO:0005640">
    <property type="term" value="C:nuclear outer membrane"/>
    <property type="evidence" value="ECO:0007669"/>
    <property type="project" value="TreeGrafter"/>
</dbReference>
<dbReference type="CDD" id="cd19756">
    <property type="entry name" value="Bbox2"/>
    <property type="match status" value="1"/>
</dbReference>
<keyword evidence="5" id="KW-0472">Membrane</keyword>
<comment type="subcellular location">
    <subcellularLocation>
        <location evidence="1">Membrane</location>
    </subcellularLocation>
</comment>
<evidence type="ECO:0000259" key="10">
    <source>
        <dbReference type="PROSITE" id="PS50021"/>
    </source>
</evidence>
<keyword evidence="7" id="KW-0862">Zinc</keyword>
<evidence type="ECO:0000256" key="7">
    <source>
        <dbReference type="PROSITE-ProRule" id="PRU00024"/>
    </source>
</evidence>
<proteinExistence type="predicted"/>
<evidence type="ECO:0000256" key="4">
    <source>
        <dbReference type="ARBA" id="ARBA00022989"/>
    </source>
</evidence>
<dbReference type="GeneID" id="111114832"/>
<dbReference type="GO" id="GO:0005737">
    <property type="term" value="C:cytoplasm"/>
    <property type="evidence" value="ECO:0007669"/>
    <property type="project" value="TreeGrafter"/>
</dbReference>
<organism evidence="12 13">
    <name type="scientific">Crassostrea virginica</name>
    <name type="common">Eastern oyster</name>
    <dbReference type="NCBI Taxonomy" id="6565"/>
    <lineage>
        <taxon>Eukaryota</taxon>
        <taxon>Metazoa</taxon>
        <taxon>Spiralia</taxon>
        <taxon>Lophotrochozoa</taxon>
        <taxon>Mollusca</taxon>
        <taxon>Bivalvia</taxon>
        <taxon>Autobranchia</taxon>
        <taxon>Pteriomorphia</taxon>
        <taxon>Ostreida</taxon>
        <taxon>Ostreoidea</taxon>
        <taxon>Ostreidae</taxon>
        <taxon>Crassostrea</taxon>
    </lineage>
</organism>
<keyword evidence="7" id="KW-0863">Zinc-finger</keyword>
<dbReference type="PROSITE" id="PS50021">
    <property type="entry name" value="CH"/>
    <property type="match status" value="2"/>
</dbReference>
<feature type="domain" description="B box-type" evidence="11">
    <location>
        <begin position="961"/>
        <end position="1006"/>
    </location>
</feature>
<dbReference type="GO" id="GO:0008285">
    <property type="term" value="P:negative regulation of cell population proliferation"/>
    <property type="evidence" value="ECO:0007669"/>
    <property type="project" value="TreeGrafter"/>
</dbReference>
<protein>
    <submittedName>
        <fullName evidence="13 14">Nesprin-1-like isoform X1</fullName>
    </submittedName>
</protein>
<dbReference type="PROSITE" id="PS50119">
    <property type="entry name" value="ZF_BBOX"/>
    <property type="match status" value="2"/>
</dbReference>
<accession>A0A8B8C063</accession>
<dbReference type="FunFam" id="1.10.418.10:FF:000033">
    <property type="entry name" value="nesprin-1 isoform X1"/>
    <property type="match status" value="1"/>
</dbReference>
<keyword evidence="3" id="KW-0677">Repeat</keyword>
<dbReference type="InterPro" id="IPR052403">
    <property type="entry name" value="LINC-complex_assoc"/>
</dbReference>
<dbReference type="GO" id="GO:0051015">
    <property type="term" value="F:actin filament binding"/>
    <property type="evidence" value="ECO:0007669"/>
    <property type="project" value="TreeGrafter"/>
</dbReference>
<dbReference type="SUPFAM" id="SSF46966">
    <property type="entry name" value="Spectrin repeat"/>
    <property type="match status" value="1"/>
</dbReference>
<evidence type="ECO:0000313" key="14">
    <source>
        <dbReference type="RefSeq" id="XP_022309033.1"/>
    </source>
</evidence>
<dbReference type="InterPro" id="IPR001715">
    <property type="entry name" value="CH_dom"/>
</dbReference>
<dbReference type="PROSITE" id="PS00020">
    <property type="entry name" value="ACTININ_2"/>
    <property type="match status" value="1"/>
</dbReference>
<dbReference type="PROSITE" id="PS00019">
    <property type="entry name" value="ACTININ_1"/>
    <property type="match status" value="1"/>
</dbReference>
<sequence length="1246" mass="145325">MVDRVKKVIQLLADAQERVQKKTFTNWMNSYLIRKNMKVKYLFEDIKSGVYLLTLLEVLSGEKLQIERNLRRIHHVCNISTALKFLEEKKLKLVNINVTDIADGKPKIVLGLIWTIILYFQIEDTFAQQDNDLHQPESTLDTIHMNMKKCLLQWTGTVITEEYGIQITDFDKCWRDGLAFNAIIHTIRHDLIDFEMAKTQTARVNLEQAFSTAEKYLGIPRLIDPEDVDVEKPDEKSIMTYVAQFLKAYPDAGKILVNNDREIHEIKNYTDLMTWLNIRTEDVKQRLDHPVTDHQQEYMDYLSFTASLDKRKAIFVEIAEGYALNKAVKITTPMWKMLNSKWQDVSQTSQMWLWKLDACLPGKLGEFGNWLNQGEEILKDLEQSEDSQDRLNQAKKLNEFEDYFKDAESWKTFFDEVTRSEKYEGELLINVQMDSLAKRLTALLKEIVCGKRLEYGEGVQRVSQWLENVKELMTQLIPCIHSNMKNYLEDLSSCSSQLKDLEDDFKATTCIAQSLVMSSSPDVVGEMLQTLNALKEDIILKRGEIPESIRFLKAILPNLESLDAGVSDLTIWLHKAEDVLNVNKMDNSQQGAEKRLEIHRAFFNKKAYQKILAKKELVNIDYEEVIKAKPHLENVDFSCVEDSMAEVNQSIQKCLTIAEDWDEKLENMCQLWEKYQQKKKILESWLQEARSMLQVQGSKPETCIREHNAFFDKPYQHILEECTKAGNDIVAVLETPDRYEIEKNMDDIKSKWKATVEEAPLRLLKLEFLLPEEQFVTSAQDVEKILQQKQQHPQQDQNMKANLRKQNQDFKEDPFRVTCVKSLETMQKLATAVIQLDENDHTLQKRYENYKMQWEKLLSIIDKNTSSEVNQHTERSEDYNQKLDNFAQRGVRTQELMTQPTTDLTNEEYEEIQDRKQKERQRLLKDENSIPGLEDIQANLLEQEDSSKAIHHILDDDYSAQDIVRCDLCDTPVPNMHCDICHINLCETCVEEHLSIMPQKHKMVSFENREYTIRYPKCQKHPAELCLLQCKDCNIPVCSTCISLGDHEQHEEERLVEIFTKKKELIKRDLQEYKNIYPKYQEASSNIPHLKEEVKRQSDQLITALNRQRESLVTEIDSIIESMRDEIHDMNAQQIVSIDKQEEEVHSTVKKVNENIRHLQNLQDSDKVSLVSDYNTKNAKFPILPADLQVTLPTCNFTPRTINREEIGQQFGLLSKTNIKKILVRLLDDEQTSTTQDSSDSLQEFN</sequence>
<dbReference type="SUPFAM" id="SSF57845">
    <property type="entry name" value="B-box zinc-binding domain"/>
    <property type="match status" value="1"/>
</dbReference>
<evidence type="ECO:0000256" key="2">
    <source>
        <dbReference type="ARBA" id="ARBA00022692"/>
    </source>
</evidence>
<keyword evidence="7" id="KW-0479">Metal-binding</keyword>
<dbReference type="AlphaFoldDB" id="A0A8B8C063"/>
<dbReference type="Gene3D" id="1.20.58.60">
    <property type="match status" value="2"/>
</dbReference>
<keyword evidence="6" id="KW-0009">Actin-binding</keyword>
<gene>
    <name evidence="13 14" type="primary">LOC111114832</name>
</gene>
<dbReference type="Gene3D" id="1.10.418.10">
    <property type="entry name" value="Calponin-like domain"/>
    <property type="match status" value="2"/>
</dbReference>
<evidence type="ECO:0000256" key="8">
    <source>
        <dbReference type="SAM" id="Coils"/>
    </source>
</evidence>
<dbReference type="FunFam" id="1.10.418.10:FF:000089">
    <property type="entry name" value="Spectrin beta chain"/>
    <property type="match status" value="1"/>
</dbReference>